<dbReference type="InterPro" id="IPR011989">
    <property type="entry name" value="ARM-like"/>
</dbReference>
<dbReference type="Proteomes" id="UP000515135">
    <property type="component" value="Unplaced"/>
</dbReference>
<accession>A0A6P4ZVM6</accession>
<reference evidence="3" key="1">
    <citation type="submission" date="2025-08" db="UniProtKB">
        <authorList>
            <consortium name="RefSeq"/>
        </authorList>
    </citation>
    <scope>IDENTIFICATION</scope>
    <source>
        <tissue evidence="3">Gonad</tissue>
    </source>
</reference>
<proteinExistence type="predicted"/>
<dbReference type="PANTHER" id="PTHR47027">
    <property type="entry name" value="REVERSE TRANSCRIPTASE DOMAIN-CONTAINING PROTEIN"/>
    <property type="match status" value="1"/>
</dbReference>
<feature type="non-terminal residue" evidence="3">
    <location>
        <position position="247"/>
    </location>
</feature>
<dbReference type="InterPro" id="IPR045478">
    <property type="entry name" value="Exportin-5_C"/>
</dbReference>
<name>A0A6P4ZVM6_BRABE</name>
<keyword evidence="2" id="KW-1185">Reference proteome</keyword>
<dbReference type="PANTHER" id="PTHR47027:SF27">
    <property type="entry name" value="REVERSE TRANSCRIPTASE DOMAIN-CONTAINING PROTEIN"/>
    <property type="match status" value="1"/>
</dbReference>
<dbReference type="KEGG" id="bbel:109477072"/>
<gene>
    <name evidence="3" type="primary">LOC109477072</name>
</gene>
<dbReference type="RefSeq" id="XP_019633676.1">
    <property type="nucleotide sequence ID" value="XM_019778117.1"/>
</dbReference>
<evidence type="ECO:0000313" key="3">
    <source>
        <dbReference type="RefSeq" id="XP_019633676.1"/>
    </source>
</evidence>
<evidence type="ECO:0000313" key="2">
    <source>
        <dbReference type="Proteomes" id="UP000515135"/>
    </source>
</evidence>
<dbReference type="Pfam" id="PF19273">
    <property type="entry name" value="Exportin-5"/>
    <property type="match status" value="1"/>
</dbReference>
<feature type="domain" description="Exportin-5 C-terminal" evidence="1">
    <location>
        <begin position="122"/>
        <end position="246"/>
    </location>
</feature>
<dbReference type="OrthoDB" id="8063258at2759"/>
<dbReference type="GeneID" id="109477072"/>
<dbReference type="AlphaFoldDB" id="A0A6P4ZVM6"/>
<evidence type="ECO:0000259" key="1">
    <source>
        <dbReference type="Pfam" id="PF19273"/>
    </source>
</evidence>
<organism evidence="2 3">
    <name type="scientific">Branchiostoma belcheri</name>
    <name type="common">Amphioxus</name>
    <dbReference type="NCBI Taxonomy" id="7741"/>
    <lineage>
        <taxon>Eukaryota</taxon>
        <taxon>Metazoa</taxon>
        <taxon>Chordata</taxon>
        <taxon>Cephalochordata</taxon>
        <taxon>Leptocardii</taxon>
        <taxon>Amphioxiformes</taxon>
        <taxon>Branchiostomatidae</taxon>
        <taxon>Branchiostoma</taxon>
    </lineage>
</organism>
<protein>
    <submittedName>
        <fullName evidence="3">Exportin-5-like</fullName>
    </submittedName>
</protein>
<sequence>MNAGKTKFMAFNQQSPVCLKTTDGSTLEKVEDFKYLGSHMESTAKDINSRKAAAWRACNKMDKIWKSDLSSKLKTRLFLSTVESVLLYGCEAWTVTPKLEKQLDGCYTRMLSSADREALQNEQHYLFLKRLCQLLVGLGQQLGTLWGPTGLGVGCPANFSKYLSAILSFTAHNSQSLSSLTQGLWAAFLRHEHISKDSVFLEFVPKVLQQATINVVKTGFPSLSNSPSCTYSQVDFDSDDEFNSFFA</sequence>
<dbReference type="Gene3D" id="1.25.10.10">
    <property type="entry name" value="Leucine-rich Repeat Variant"/>
    <property type="match status" value="1"/>
</dbReference>